<comment type="function">
    <text evidence="3">Binds specifically to cytosolic chaperonin (c-CPN) and transfers target proteins to it. Binds to nascent polypeptide chain and promotes folding in an environment in which there are many competing pathways for nonnative proteins.</text>
</comment>
<comment type="subunit">
    <text evidence="3">Heterohexamer of two PFD-alpha type and four PFD-beta type subunits.</text>
</comment>
<gene>
    <name evidence="5" type="ORF">BZG36_01719</name>
</gene>
<keyword evidence="4" id="KW-0175">Coiled coil</keyword>
<dbReference type="AlphaFoldDB" id="A0A261Y4Q7"/>
<name>A0A261Y4Q7_9FUNG</name>
<evidence type="ECO:0000256" key="3">
    <source>
        <dbReference type="PIRNR" id="PIRNR016477"/>
    </source>
</evidence>
<sequence>MSNIRMLAPEEEADVEVSWQDQEKINTFSKLNAKTDDLEEEYEYVKQEKEYLDDLLLELELADEDEKFRYKIGDAYIHIPLPELQIRLEEDKTKLNERLETIKSTLDSNAEHMAELKKVLYARFGNAINLERD</sequence>
<dbReference type="GO" id="GO:0005737">
    <property type="term" value="C:cytoplasm"/>
    <property type="evidence" value="ECO:0007669"/>
    <property type="project" value="EnsemblFungi"/>
</dbReference>
<feature type="coiled-coil region" evidence="4">
    <location>
        <begin position="28"/>
        <end position="105"/>
    </location>
</feature>
<organism evidence="5 6">
    <name type="scientific">Bifiguratus adelaidae</name>
    <dbReference type="NCBI Taxonomy" id="1938954"/>
    <lineage>
        <taxon>Eukaryota</taxon>
        <taxon>Fungi</taxon>
        <taxon>Fungi incertae sedis</taxon>
        <taxon>Mucoromycota</taxon>
        <taxon>Mucoromycotina</taxon>
        <taxon>Endogonomycetes</taxon>
        <taxon>Endogonales</taxon>
        <taxon>Endogonales incertae sedis</taxon>
        <taxon>Bifiguratus</taxon>
    </lineage>
</organism>
<dbReference type="GO" id="GO:0071629">
    <property type="term" value="P:cytoplasm protein quality control by the ubiquitin-proteasome system"/>
    <property type="evidence" value="ECO:0007669"/>
    <property type="project" value="EnsemblFungi"/>
</dbReference>
<dbReference type="PANTHER" id="PTHR21100">
    <property type="entry name" value="PREFOLDIN SUBUNIT 4"/>
    <property type="match status" value="1"/>
</dbReference>
<dbReference type="GO" id="GO:0007021">
    <property type="term" value="P:tubulin complex assembly"/>
    <property type="evidence" value="ECO:0007669"/>
    <property type="project" value="EnsemblFungi"/>
</dbReference>
<dbReference type="GO" id="GO:0016272">
    <property type="term" value="C:prefoldin complex"/>
    <property type="evidence" value="ECO:0007669"/>
    <property type="project" value="UniProtKB-UniRule"/>
</dbReference>
<dbReference type="SUPFAM" id="SSF46579">
    <property type="entry name" value="Prefoldin"/>
    <property type="match status" value="1"/>
</dbReference>
<evidence type="ECO:0000256" key="4">
    <source>
        <dbReference type="SAM" id="Coils"/>
    </source>
</evidence>
<evidence type="ECO:0000256" key="2">
    <source>
        <dbReference type="ARBA" id="ARBA00023186"/>
    </source>
</evidence>
<dbReference type="GO" id="GO:0051082">
    <property type="term" value="F:unfolded protein binding"/>
    <property type="evidence" value="ECO:0007669"/>
    <property type="project" value="InterPro"/>
</dbReference>
<dbReference type="InterPro" id="IPR016661">
    <property type="entry name" value="PFDN4"/>
</dbReference>
<protein>
    <recommendedName>
        <fullName evidence="3">Prefoldin subunit 4</fullName>
    </recommendedName>
</protein>
<dbReference type="GO" id="GO:0015631">
    <property type="term" value="F:tubulin binding"/>
    <property type="evidence" value="ECO:0007669"/>
    <property type="project" value="EnsemblFungi"/>
</dbReference>
<evidence type="ECO:0000313" key="5">
    <source>
        <dbReference type="EMBL" id="OZJ05558.1"/>
    </source>
</evidence>
<accession>A0A261Y4Q7</accession>
<dbReference type="Proteomes" id="UP000242875">
    <property type="component" value="Unassembled WGS sequence"/>
</dbReference>
<evidence type="ECO:0000313" key="6">
    <source>
        <dbReference type="Proteomes" id="UP000242875"/>
    </source>
</evidence>
<dbReference type="Pfam" id="PF01920">
    <property type="entry name" value="Prefoldin_2"/>
    <property type="match status" value="1"/>
</dbReference>
<evidence type="ECO:0000256" key="1">
    <source>
        <dbReference type="ARBA" id="ARBA00008045"/>
    </source>
</evidence>
<dbReference type="GO" id="GO:0006457">
    <property type="term" value="P:protein folding"/>
    <property type="evidence" value="ECO:0007669"/>
    <property type="project" value="UniProtKB-UniRule"/>
</dbReference>
<dbReference type="PANTHER" id="PTHR21100:SF9">
    <property type="entry name" value="PREFOLDIN SUBUNIT 4"/>
    <property type="match status" value="1"/>
</dbReference>
<dbReference type="PIRSF" id="PIRSF016477">
    <property type="entry name" value="Prefoldin_subunit_4"/>
    <property type="match status" value="1"/>
</dbReference>
<dbReference type="OrthoDB" id="10250441at2759"/>
<dbReference type="GO" id="GO:0032968">
    <property type="term" value="P:positive regulation of transcription elongation by RNA polymerase II"/>
    <property type="evidence" value="ECO:0007669"/>
    <property type="project" value="EnsemblFungi"/>
</dbReference>
<comment type="caution">
    <text evidence="5">The sequence shown here is derived from an EMBL/GenBank/DDBJ whole genome shotgun (WGS) entry which is preliminary data.</text>
</comment>
<proteinExistence type="inferred from homology"/>
<reference evidence="5 6" key="1">
    <citation type="journal article" date="2017" name="Mycologia">
        <title>Bifiguratus adelaidae, gen. et sp. nov., a new member of Mucoromycotina in endophytic and soil-dwelling habitats.</title>
        <authorList>
            <person name="Torres-Cruz T.J."/>
            <person name="Billingsley Tobias T.L."/>
            <person name="Almatruk M."/>
            <person name="Hesse C."/>
            <person name="Kuske C.R."/>
            <person name="Desiro A."/>
            <person name="Benucci G.M."/>
            <person name="Bonito G."/>
            <person name="Stajich J.E."/>
            <person name="Dunlap C."/>
            <person name="Arnold A.E."/>
            <person name="Porras-Alfaro A."/>
        </authorList>
    </citation>
    <scope>NUCLEOTIDE SEQUENCE [LARGE SCALE GENOMIC DNA]</scope>
    <source>
        <strain evidence="5 6">AZ0501</strain>
    </source>
</reference>
<dbReference type="InterPro" id="IPR002777">
    <property type="entry name" value="PFD_beta-like"/>
</dbReference>
<keyword evidence="6" id="KW-1185">Reference proteome</keyword>
<comment type="similarity">
    <text evidence="1 3">Belongs to the prefoldin subunit beta family.</text>
</comment>
<dbReference type="EMBL" id="MVBO01000013">
    <property type="protein sequence ID" value="OZJ05558.1"/>
    <property type="molecule type" value="Genomic_DNA"/>
</dbReference>
<keyword evidence="2 3" id="KW-0143">Chaperone</keyword>